<dbReference type="AlphaFoldDB" id="A0AAE1QA47"/>
<feature type="compositionally biased region" description="Basic and acidic residues" evidence="1">
    <location>
        <begin position="72"/>
        <end position="97"/>
    </location>
</feature>
<name>A0AAE1QA47_9EUCA</name>
<gene>
    <name evidence="2" type="ORF">Pmani_006849</name>
</gene>
<protein>
    <submittedName>
        <fullName evidence="2">Uncharacterized protein</fullName>
    </submittedName>
</protein>
<feature type="compositionally biased region" description="Basic residues" evidence="1">
    <location>
        <begin position="56"/>
        <end position="71"/>
    </location>
</feature>
<sequence length="97" mass="12169">MRRGEEGKRKKTFEDKVGLERRGKCENEREEKEEKYMKGWREGIQREKGGREERKGRRKRRGWRKRRGRRKGREEKGGREKRKEEEKRKKEERNKPR</sequence>
<accession>A0AAE1QA47</accession>
<organism evidence="2 3">
    <name type="scientific">Petrolisthes manimaculis</name>
    <dbReference type="NCBI Taxonomy" id="1843537"/>
    <lineage>
        <taxon>Eukaryota</taxon>
        <taxon>Metazoa</taxon>
        <taxon>Ecdysozoa</taxon>
        <taxon>Arthropoda</taxon>
        <taxon>Crustacea</taxon>
        <taxon>Multicrustacea</taxon>
        <taxon>Malacostraca</taxon>
        <taxon>Eumalacostraca</taxon>
        <taxon>Eucarida</taxon>
        <taxon>Decapoda</taxon>
        <taxon>Pleocyemata</taxon>
        <taxon>Anomura</taxon>
        <taxon>Galatheoidea</taxon>
        <taxon>Porcellanidae</taxon>
        <taxon>Petrolisthes</taxon>
    </lineage>
</organism>
<feature type="region of interest" description="Disordered" evidence="1">
    <location>
        <begin position="1"/>
        <end position="97"/>
    </location>
</feature>
<evidence type="ECO:0000313" key="2">
    <source>
        <dbReference type="EMBL" id="KAK4322390.1"/>
    </source>
</evidence>
<keyword evidence="3" id="KW-1185">Reference proteome</keyword>
<proteinExistence type="predicted"/>
<reference evidence="2" key="1">
    <citation type="submission" date="2023-11" db="EMBL/GenBank/DDBJ databases">
        <title>Genome assemblies of two species of porcelain crab, Petrolisthes cinctipes and Petrolisthes manimaculis (Anomura: Porcellanidae).</title>
        <authorList>
            <person name="Angst P."/>
        </authorList>
    </citation>
    <scope>NUCLEOTIDE SEQUENCE</scope>
    <source>
        <strain evidence="2">PB745_02</strain>
        <tissue evidence="2">Gill</tissue>
    </source>
</reference>
<comment type="caution">
    <text evidence="2">The sequence shown here is derived from an EMBL/GenBank/DDBJ whole genome shotgun (WGS) entry which is preliminary data.</text>
</comment>
<feature type="compositionally biased region" description="Basic and acidic residues" evidence="1">
    <location>
        <begin position="1"/>
        <end position="55"/>
    </location>
</feature>
<evidence type="ECO:0000313" key="3">
    <source>
        <dbReference type="Proteomes" id="UP001292094"/>
    </source>
</evidence>
<dbReference type="EMBL" id="JAWZYT010000520">
    <property type="protein sequence ID" value="KAK4322390.1"/>
    <property type="molecule type" value="Genomic_DNA"/>
</dbReference>
<dbReference type="Proteomes" id="UP001292094">
    <property type="component" value="Unassembled WGS sequence"/>
</dbReference>
<evidence type="ECO:0000256" key="1">
    <source>
        <dbReference type="SAM" id="MobiDB-lite"/>
    </source>
</evidence>